<evidence type="ECO:0000313" key="1">
    <source>
        <dbReference type="EMBL" id="QHT36959.1"/>
    </source>
</evidence>
<organism evidence="1">
    <name type="scientific">viral metagenome</name>
    <dbReference type="NCBI Taxonomy" id="1070528"/>
    <lineage>
        <taxon>unclassified sequences</taxon>
        <taxon>metagenomes</taxon>
        <taxon>organismal metagenomes</taxon>
    </lineage>
</organism>
<dbReference type="AlphaFoldDB" id="A0A6C0F8R3"/>
<sequence>MLRNPKKALVKRRTECQHDFQTRLKHIRINQIVDALQDAMMGSENHESTNEAFFMTGPVSRFRQDFRRLPDIPDSLNRNIRYLYTIIGNPRVEVNLRKKRENQFAQDWTVMSLNESLRRYNKLVKQGQKRIFDIAFTYAGLGHIRLLSCDLTTHNLFYRMDGGSNGWEREDNKKQLLTLVPSVADQFTFIEWFRHFL</sequence>
<accession>A0A6C0F8R3</accession>
<protein>
    <submittedName>
        <fullName evidence="1">Uncharacterized protein</fullName>
    </submittedName>
</protein>
<reference evidence="1" key="1">
    <citation type="journal article" date="2020" name="Nature">
        <title>Giant virus diversity and host interactions through global metagenomics.</title>
        <authorList>
            <person name="Schulz F."/>
            <person name="Roux S."/>
            <person name="Paez-Espino D."/>
            <person name="Jungbluth S."/>
            <person name="Walsh D.A."/>
            <person name="Denef V.J."/>
            <person name="McMahon K.D."/>
            <person name="Konstantinidis K.T."/>
            <person name="Eloe-Fadrosh E.A."/>
            <person name="Kyrpides N.C."/>
            <person name="Woyke T."/>
        </authorList>
    </citation>
    <scope>NUCLEOTIDE SEQUENCE</scope>
    <source>
        <strain evidence="1">GVMAG-S-ERX555967-130</strain>
    </source>
</reference>
<name>A0A6C0F8R3_9ZZZZ</name>
<dbReference type="EMBL" id="MN738787">
    <property type="protein sequence ID" value="QHT36959.1"/>
    <property type="molecule type" value="Genomic_DNA"/>
</dbReference>
<proteinExistence type="predicted"/>